<keyword evidence="1" id="KW-0812">Transmembrane</keyword>
<feature type="transmembrane region" description="Helical" evidence="1">
    <location>
        <begin position="15"/>
        <end position="34"/>
    </location>
</feature>
<protein>
    <submittedName>
        <fullName evidence="2">Uncharacterized protein</fullName>
    </submittedName>
</protein>
<reference evidence="2 3" key="1">
    <citation type="submission" date="2014-04" db="EMBL/GenBank/DDBJ databases">
        <title>Evolutionary Origins and Diversification of the Mycorrhizal Mutualists.</title>
        <authorList>
            <consortium name="DOE Joint Genome Institute"/>
            <consortium name="Mycorrhizal Genomics Consortium"/>
            <person name="Kohler A."/>
            <person name="Kuo A."/>
            <person name="Nagy L.G."/>
            <person name="Floudas D."/>
            <person name="Copeland A."/>
            <person name="Barry K.W."/>
            <person name="Cichocki N."/>
            <person name="Veneault-Fourrey C."/>
            <person name="LaButti K."/>
            <person name="Lindquist E.A."/>
            <person name="Lipzen A."/>
            <person name="Lundell T."/>
            <person name="Morin E."/>
            <person name="Murat C."/>
            <person name="Riley R."/>
            <person name="Ohm R."/>
            <person name="Sun H."/>
            <person name="Tunlid A."/>
            <person name="Henrissat B."/>
            <person name="Grigoriev I.V."/>
            <person name="Hibbett D.S."/>
            <person name="Martin F."/>
        </authorList>
    </citation>
    <scope>NUCLEOTIDE SEQUENCE [LARGE SCALE GENOMIC DNA]</scope>
    <source>
        <strain evidence="2 3">FD-317 M1</strain>
    </source>
</reference>
<dbReference type="AlphaFoldDB" id="A0A0D0C2F9"/>
<accession>A0A0D0C2F9</accession>
<dbReference type="EMBL" id="KN834768">
    <property type="protein sequence ID" value="KIK62306.1"/>
    <property type="molecule type" value="Genomic_DNA"/>
</dbReference>
<organism evidence="2 3">
    <name type="scientific">Collybiopsis luxurians FD-317 M1</name>
    <dbReference type="NCBI Taxonomy" id="944289"/>
    <lineage>
        <taxon>Eukaryota</taxon>
        <taxon>Fungi</taxon>
        <taxon>Dikarya</taxon>
        <taxon>Basidiomycota</taxon>
        <taxon>Agaricomycotina</taxon>
        <taxon>Agaricomycetes</taxon>
        <taxon>Agaricomycetidae</taxon>
        <taxon>Agaricales</taxon>
        <taxon>Marasmiineae</taxon>
        <taxon>Omphalotaceae</taxon>
        <taxon>Collybiopsis</taxon>
        <taxon>Collybiopsis luxurians</taxon>
    </lineage>
</organism>
<evidence type="ECO:0000313" key="2">
    <source>
        <dbReference type="EMBL" id="KIK62306.1"/>
    </source>
</evidence>
<dbReference type="Proteomes" id="UP000053593">
    <property type="component" value="Unassembled WGS sequence"/>
</dbReference>
<gene>
    <name evidence="2" type="ORF">GYMLUDRAFT_242979</name>
</gene>
<dbReference type="HOGENOM" id="CLU_2849900_0_0_1"/>
<name>A0A0D0C2F9_9AGAR</name>
<keyword evidence="3" id="KW-1185">Reference proteome</keyword>
<proteinExistence type="predicted"/>
<evidence type="ECO:0000256" key="1">
    <source>
        <dbReference type="SAM" id="Phobius"/>
    </source>
</evidence>
<keyword evidence="1" id="KW-1133">Transmembrane helix</keyword>
<keyword evidence="1" id="KW-0472">Membrane</keyword>
<sequence>MTPEEQLEIVSSASYYYFYAIETIGVATAFGMFIPRLLIALQTLVYETLAVVFEICLPNFNAQQI</sequence>
<evidence type="ECO:0000313" key="3">
    <source>
        <dbReference type="Proteomes" id="UP000053593"/>
    </source>
</evidence>